<gene>
    <name evidence="1" type="ORF">AB1207_03755</name>
</gene>
<protein>
    <submittedName>
        <fullName evidence="1">Uncharacterized protein</fullName>
    </submittedName>
</protein>
<accession>A0ABV3P2N5</accession>
<keyword evidence="2" id="KW-1185">Reference proteome</keyword>
<dbReference type="Proteomes" id="UP001555826">
    <property type="component" value="Unassembled WGS sequence"/>
</dbReference>
<comment type="caution">
    <text evidence="1">The sequence shown here is derived from an EMBL/GenBank/DDBJ whole genome shotgun (WGS) entry which is preliminary data.</text>
</comment>
<organism evidence="1 2">
    <name type="scientific">Kineococcus endophyticus</name>
    <dbReference type="NCBI Taxonomy" id="1181883"/>
    <lineage>
        <taxon>Bacteria</taxon>
        <taxon>Bacillati</taxon>
        <taxon>Actinomycetota</taxon>
        <taxon>Actinomycetes</taxon>
        <taxon>Kineosporiales</taxon>
        <taxon>Kineosporiaceae</taxon>
        <taxon>Kineococcus</taxon>
    </lineage>
</organism>
<evidence type="ECO:0000313" key="2">
    <source>
        <dbReference type="Proteomes" id="UP001555826"/>
    </source>
</evidence>
<proteinExistence type="predicted"/>
<evidence type="ECO:0000313" key="1">
    <source>
        <dbReference type="EMBL" id="MEW9263853.1"/>
    </source>
</evidence>
<sequence>MSTAQQSVKQPRYRVTVVAHRRFAAGRPRGLPSGLEHVVVLRAETPALARDTALVHLHAEAALADAVLGVDAVLVERLRWGRVAVRELDSRRALAVG</sequence>
<reference evidence="1 2" key="1">
    <citation type="submission" date="2024-07" db="EMBL/GenBank/DDBJ databases">
        <authorList>
            <person name="Thanompreechachai J."/>
            <person name="Duangmal K."/>
        </authorList>
    </citation>
    <scope>NUCLEOTIDE SEQUENCE [LARGE SCALE GENOMIC DNA]</scope>
    <source>
        <strain evidence="1 2">KCTC 19886</strain>
    </source>
</reference>
<dbReference type="RefSeq" id="WP_367636442.1">
    <property type="nucleotide sequence ID" value="NZ_JBFNQN010000002.1"/>
</dbReference>
<dbReference type="EMBL" id="JBFNQN010000002">
    <property type="protein sequence ID" value="MEW9263853.1"/>
    <property type="molecule type" value="Genomic_DNA"/>
</dbReference>
<name>A0ABV3P2N5_9ACTN</name>